<evidence type="ECO:0000256" key="3">
    <source>
        <dbReference type="ARBA" id="ARBA00022967"/>
    </source>
</evidence>
<dbReference type="Pfam" id="PF00122">
    <property type="entry name" value="E1-E2_ATPase"/>
    <property type="match status" value="1"/>
</dbReference>
<dbReference type="InterPro" id="IPR023299">
    <property type="entry name" value="ATPase_P-typ_cyto_dom_N"/>
</dbReference>
<dbReference type="SFLD" id="SFLDS00003">
    <property type="entry name" value="Haloacid_Dehalogenase"/>
    <property type="match status" value="1"/>
</dbReference>
<evidence type="ECO:0000313" key="9">
    <source>
        <dbReference type="EMBL" id="SFN55165.1"/>
    </source>
</evidence>
<dbReference type="Proteomes" id="UP000198867">
    <property type="component" value="Unassembled WGS sequence"/>
</dbReference>
<feature type="transmembrane region" description="Helical" evidence="7">
    <location>
        <begin position="770"/>
        <end position="788"/>
    </location>
</feature>
<dbReference type="InterPro" id="IPR023298">
    <property type="entry name" value="ATPase_P-typ_TM_dom_sf"/>
</dbReference>
<proteinExistence type="predicted"/>
<comment type="subcellular location">
    <subcellularLocation>
        <location evidence="1">Cell membrane</location>
        <topology evidence="1">Multi-pass membrane protein</topology>
    </subcellularLocation>
</comment>
<dbReference type="AlphaFoldDB" id="A0A1I4ZY86"/>
<evidence type="ECO:0000313" key="10">
    <source>
        <dbReference type="Proteomes" id="UP000198867"/>
    </source>
</evidence>
<dbReference type="STRING" id="995034.SAMN05216219_1181"/>
<evidence type="ECO:0000256" key="4">
    <source>
        <dbReference type="ARBA" id="ARBA00022989"/>
    </source>
</evidence>
<dbReference type="GO" id="GO:0005886">
    <property type="term" value="C:plasma membrane"/>
    <property type="evidence" value="ECO:0007669"/>
    <property type="project" value="UniProtKB-SubCell"/>
</dbReference>
<evidence type="ECO:0000259" key="8">
    <source>
        <dbReference type="Pfam" id="PF00122"/>
    </source>
</evidence>
<feature type="transmembrane region" description="Helical" evidence="7">
    <location>
        <begin position="677"/>
        <end position="704"/>
    </location>
</feature>
<dbReference type="InterPro" id="IPR008250">
    <property type="entry name" value="ATPase_P-typ_transduc_dom_A_sf"/>
</dbReference>
<evidence type="ECO:0000256" key="6">
    <source>
        <dbReference type="SAM" id="MobiDB-lite"/>
    </source>
</evidence>
<dbReference type="InterPro" id="IPR018303">
    <property type="entry name" value="ATPase_P-typ_P_site"/>
</dbReference>
<feature type="domain" description="P-type ATPase A" evidence="8">
    <location>
        <begin position="96"/>
        <end position="195"/>
    </location>
</feature>
<dbReference type="InterPro" id="IPR036412">
    <property type="entry name" value="HAD-like_sf"/>
</dbReference>
<dbReference type="GO" id="GO:0005524">
    <property type="term" value="F:ATP binding"/>
    <property type="evidence" value="ECO:0007669"/>
    <property type="project" value="InterPro"/>
</dbReference>
<dbReference type="SUPFAM" id="SSF56784">
    <property type="entry name" value="HAD-like"/>
    <property type="match status" value="1"/>
</dbReference>
<dbReference type="EMBL" id="FOVM01000002">
    <property type="protein sequence ID" value="SFN55165.1"/>
    <property type="molecule type" value="Genomic_DNA"/>
</dbReference>
<feature type="transmembrane region" description="Helical" evidence="7">
    <location>
        <begin position="647"/>
        <end position="665"/>
    </location>
</feature>
<keyword evidence="10" id="KW-1185">Reference proteome</keyword>
<dbReference type="PRINTS" id="PR00119">
    <property type="entry name" value="CATATPASE"/>
</dbReference>
<evidence type="ECO:0000256" key="7">
    <source>
        <dbReference type="SAM" id="Phobius"/>
    </source>
</evidence>
<protein>
    <submittedName>
        <fullName evidence="9">Cation-transporting ATPase E</fullName>
    </submittedName>
</protein>
<dbReference type="OrthoDB" id="9814270at2"/>
<feature type="transmembrane region" description="Helical" evidence="7">
    <location>
        <begin position="622"/>
        <end position="641"/>
    </location>
</feature>
<feature type="transmembrane region" description="Helical" evidence="7">
    <location>
        <begin position="251"/>
        <end position="277"/>
    </location>
</feature>
<dbReference type="PRINTS" id="PR00120">
    <property type="entry name" value="HATPASE"/>
</dbReference>
<dbReference type="InterPro" id="IPR059000">
    <property type="entry name" value="ATPase_P-type_domA"/>
</dbReference>
<keyword evidence="5 7" id="KW-0472">Membrane</keyword>
<reference evidence="10" key="1">
    <citation type="submission" date="2016-10" db="EMBL/GenBank/DDBJ databases">
        <authorList>
            <person name="Varghese N."/>
            <person name="Submissions S."/>
        </authorList>
    </citation>
    <scope>NUCLEOTIDE SEQUENCE [LARGE SCALE GENOMIC DNA]</scope>
    <source>
        <strain evidence="10">CGMCC 1.11101</strain>
    </source>
</reference>
<dbReference type="Pfam" id="PF00702">
    <property type="entry name" value="Hydrolase"/>
    <property type="match status" value="1"/>
</dbReference>
<dbReference type="NCBIfam" id="TIGR01494">
    <property type="entry name" value="ATPase_P-type"/>
    <property type="match status" value="2"/>
</dbReference>
<accession>A0A1I4ZY86</accession>
<dbReference type="Gene3D" id="3.40.1110.10">
    <property type="entry name" value="Calcium-transporting ATPase, cytoplasmic domain N"/>
    <property type="match status" value="1"/>
</dbReference>
<evidence type="ECO:0000256" key="2">
    <source>
        <dbReference type="ARBA" id="ARBA00022692"/>
    </source>
</evidence>
<dbReference type="Gene3D" id="2.70.150.10">
    <property type="entry name" value="Calcium-transporting ATPase, cytoplasmic transduction domain A"/>
    <property type="match status" value="1"/>
</dbReference>
<sequence length="794" mass="83459">MGVTTPTGLSTAEVQERRDHGLGNTQPDDTGRSLLNIVRVNVLTLFNAVVGGCSALLFTLGAWQDALFGLFLVANTLIGVVQEYRAKRTLAHLAVLNAPRALVLRDGRRVECSVADVVLDDLLELRPGEQVTADAEVVAGRDIEVDESLLNGEADPVSADLGRELLSGSTVLSGSGLARVVRVGADSYAARITAEARTFSPVRSELRESIWRVIRWISIGLLPVGCILLNGQMQAAGGWATALSNGAWRDAVIGAVGGLIAMVPQGLVFMTSVALAVGAVKLSRRRVLVHEIASVEGLARVNMLCVDKTGTLTEGSLALDRVEPVDRPPKGWKLALAWFAADPVANATAQAIGRAFPPDSVEAVLPDATIPFSSRHKWSAAYFVDGRMPGSWVLGGADIVLGASSGSSPTLLNRAGSMADTGLRTLVLAHSDVRIQLAEDGEAPALPAALEPVALVVLREQIRGDAAETIRYFGRQGVEVCVISGDHPLTVAAVAREAGIPGSFTGVDARLLPRDPAELTSILRTDRVFGRVTPEQKKALVLGFQSLGYTVAMTGDGVNDALALKHADLGIAMGSGSSAARAVADVVLLDGAFARLPGILGEGRRVIANVERLSKLFLTKTTYAVLLGVACGALLLPYPFLPRQLSVVDGLTIGLPALVLALLPNDRLYRPGFLRRALRFCVPSGLVVAVAVALVVAYATIVAAAPRAEVQTSAVITLTLSALWVLTVLARPFTPITAAIVGASYLGLIVVLSVPLIVDFLELDMPPNDLLVAAIGTSAGASLTLEWVHRRFGR</sequence>
<name>A0A1I4ZY86_9MICO</name>
<dbReference type="RefSeq" id="WP_090709640.1">
    <property type="nucleotide sequence ID" value="NZ_FOVM01000002.1"/>
</dbReference>
<dbReference type="PROSITE" id="PS00154">
    <property type="entry name" value="ATPASE_E1_E2"/>
    <property type="match status" value="1"/>
</dbReference>
<feature type="transmembrane region" description="Helical" evidence="7">
    <location>
        <begin position="213"/>
        <end position="231"/>
    </location>
</feature>
<feature type="transmembrane region" description="Helical" evidence="7">
    <location>
        <begin position="40"/>
        <end position="60"/>
    </location>
</feature>
<feature type="transmembrane region" description="Helical" evidence="7">
    <location>
        <begin position="66"/>
        <end position="84"/>
    </location>
</feature>
<dbReference type="GO" id="GO:0016887">
    <property type="term" value="F:ATP hydrolysis activity"/>
    <property type="evidence" value="ECO:0007669"/>
    <property type="project" value="InterPro"/>
</dbReference>
<evidence type="ECO:0000256" key="5">
    <source>
        <dbReference type="ARBA" id="ARBA00023136"/>
    </source>
</evidence>
<organism evidence="9 10">
    <name type="scientific">Mycetocola miduiensis</name>
    <dbReference type="NCBI Taxonomy" id="995034"/>
    <lineage>
        <taxon>Bacteria</taxon>
        <taxon>Bacillati</taxon>
        <taxon>Actinomycetota</taxon>
        <taxon>Actinomycetes</taxon>
        <taxon>Micrococcales</taxon>
        <taxon>Microbacteriaceae</taxon>
        <taxon>Mycetocola</taxon>
    </lineage>
</organism>
<feature type="transmembrane region" description="Helical" evidence="7">
    <location>
        <begin position="736"/>
        <end position="758"/>
    </location>
</feature>
<dbReference type="SFLD" id="SFLDF00027">
    <property type="entry name" value="p-type_atpase"/>
    <property type="match status" value="1"/>
</dbReference>
<dbReference type="SUPFAM" id="SSF81665">
    <property type="entry name" value="Calcium ATPase, transmembrane domain M"/>
    <property type="match status" value="1"/>
</dbReference>
<keyword evidence="2 7" id="KW-0812">Transmembrane</keyword>
<dbReference type="InterPro" id="IPR001757">
    <property type="entry name" value="P_typ_ATPase"/>
</dbReference>
<feature type="compositionally biased region" description="Polar residues" evidence="6">
    <location>
        <begin position="1"/>
        <end position="13"/>
    </location>
</feature>
<gene>
    <name evidence="9" type="ORF">SAMN05216219_1181</name>
</gene>
<feature type="region of interest" description="Disordered" evidence="6">
    <location>
        <begin position="1"/>
        <end position="27"/>
    </location>
</feature>
<evidence type="ECO:0000256" key="1">
    <source>
        <dbReference type="ARBA" id="ARBA00004651"/>
    </source>
</evidence>
<dbReference type="InterPro" id="IPR044492">
    <property type="entry name" value="P_typ_ATPase_HD_dom"/>
</dbReference>
<dbReference type="Gene3D" id="1.20.1110.10">
    <property type="entry name" value="Calcium-transporting ATPase, transmembrane domain"/>
    <property type="match status" value="1"/>
</dbReference>
<keyword evidence="3" id="KW-1278">Translocase</keyword>
<dbReference type="SUPFAM" id="SSF81653">
    <property type="entry name" value="Calcium ATPase, transduction domain A"/>
    <property type="match status" value="1"/>
</dbReference>
<dbReference type="SFLD" id="SFLDG00002">
    <property type="entry name" value="C1.7:_P-type_atpase_like"/>
    <property type="match status" value="1"/>
</dbReference>
<dbReference type="PANTHER" id="PTHR42861">
    <property type="entry name" value="CALCIUM-TRANSPORTING ATPASE"/>
    <property type="match status" value="1"/>
</dbReference>
<dbReference type="Gene3D" id="3.40.50.1000">
    <property type="entry name" value="HAD superfamily/HAD-like"/>
    <property type="match status" value="1"/>
</dbReference>
<feature type="transmembrane region" description="Helical" evidence="7">
    <location>
        <begin position="710"/>
        <end position="729"/>
    </location>
</feature>
<keyword evidence="4 7" id="KW-1133">Transmembrane helix</keyword>
<dbReference type="InterPro" id="IPR023214">
    <property type="entry name" value="HAD_sf"/>
</dbReference>